<dbReference type="GO" id="GO:0006508">
    <property type="term" value="P:proteolysis"/>
    <property type="evidence" value="ECO:0007669"/>
    <property type="project" value="UniProtKB-KW"/>
</dbReference>
<comment type="similarity">
    <text evidence="1">Belongs to the peptidase C56 family.</text>
</comment>
<protein>
    <submittedName>
        <fullName evidence="3">Protease I</fullName>
    </submittedName>
</protein>
<dbReference type="InterPro" id="IPR002818">
    <property type="entry name" value="DJ-1/PfpI"/>
</dbReference>
<dbReference type="SUPFAM" id="SSF52317">
    <property type="entry name" value="Class I glutamine amidotransferase-like"/>
    <property type="match status" value="1"/>
</dbReference>
<accession>A0A327SFW2</accession>
<dbReference type="STRING" id="188932.AY601_1133"/>
<dbReference type="CDD" id="cd03134">
    <property type="entry name" value="GATase1_PfpI_like"/>
    <property type="match status" value="1"/>
</dbReference>
<dbReference type="Pfam" id="PF01965">
    <property type="entry name" value="DJ-1_PfpI"/>
    <property type="match status" value="1"/>
</dbReference>
<dbReference type="InterPro" id="IPR006286">
    <property type="entry name" value="C56_PfpI-like"/>
</dbReference>
<dbReference type="OrthoDB" id="9792284at2"/>
<evidence type="ECO:0000313" key="3">
    <source>
        <dbReference type="EMBL" id="RAJ24627.1"/>
    </source>
</evidence>
<dbReference type="PANTHER" id="PTHR42733:SF12">
    <property type="entry name" value="PROTEINASE"/>
    <property type="match status" value="1"/>
</dbReference>
<dbReference type="InterPro" id="IPR029062">
    <property type="entry name" value="Class_I_gatase-like"/>
</dbReference>
<dbReference type="GO" id="GO:0008233">
    <property type="term" value="F:peptidase activity"/>
    <property type="evidence" value="ECO:0007669"/>
    <property type="project" value="UniProtKB-KW"/>
</dbReference>
<dbReference type="AlphaFoldDB" id="A0A327SFW2"/>
<gene>
    <name evidence="3" type="ORF">LY11_04348</name>
</gene>
<evidence type="ECO:0000256" key="1">
    <source>
        <dbReference type="ARBA" id="ARBA00008542"/>
    </source>
</evidence>
<evidence type="ECO:0000313" key="4">
    <source>
        <dbReference type="Proteomes" id="UP000249754"/>
    </source>
</evidence>
<keyword evidence="3" id="KW-0378">Hydrolase</keyword>
<dbReference type="Gene3D" id="3.40.50.880">
    <property type="match status" value="1"/>
</dbReference>
<keyword evidence="3" id="KW-0645">Protease</keyword>
<dbReference type="RefSeq" id="WP_111635705.1">
    <property type="nucleotide sequence ID" value="NZ_QLLR01000030.1"/>
</dbReference>
<organism evidence="3 4">
    <name type="scientific">Pedobacter cryoconitis</name>
    <dbReference type="NCBI Taxonomy" id="188932"/>
    <lineage>
        <taxon>Bacteria</taxon>
        <taxon>Pseudomonadati</taxon>
        <taxon>Bacteroidota</taxon>
        <taxon>Sphingobacteriia</taxon>
        <taxon>Sphingobacteriales</taxon>
        <taxon>Sphingobacteriaceae</taxon>
        <taxon>Pedobacter</taxon>
    </lineage>
</organism>
<name>A0A327SFW2_9SPHI</name>
<comment type="caution">
    <text evidence="3">The sequence shown here is derived from an EMBL/GenBank/DDBJ whole genome shotgun (WGS) entry which is preliminary data.</text>
</comment>
<dbReference type="PROSITE" id="PS51276">
    <property type="entry name" value="PEPTIDASE_C56_PFPI"/>
    <property type="match status" value="1"/>
</dbReference>
<dbReference type="EMBL" id="QLLR01000030">
    <property type="protein sequence ID" value="RAJ24627.1"/>
    <property type="molecule type" value="Genomic_DNA"/>
</dbReference>
<dbReference type="NCBIfam" id="TIGR01382">
    <property type="entry name" value="PfpI"/>
    <property type="match status" value="1"/>
</dbReference>
<dbReference type="PANTHER" id="PTHR42733">
    <property type="entry name" value="DJ-1 PROTEIN"/>
    <property type="match status" value="1"/>
</dbReference>
<reference evidence="3 4" key="1">
    <citation type="submission" date="2018-06" db="EMBL/GenBank/DDBJ databases">
        <title>Genomic Encyclopedia of Archaeal and Bacterial Type Strains, Phase II (KMG-II): from individual species to whole genera.</title>
        <authorList>
            <person name="Goeker M."/>
        </authorList>
    </citation>
    <scope>NUCLEOTIDE SEQUENCE [LARGE SCALE GENOMIC DNA]</scope>
    <source>
        <strain evidence="3 4">DSM 14825</strain>
    </source>
</reference>
<proteinExistence type="inferred from homology"/>
<sequence>MGQLSNRNIAVLSESGFEETELTSPVQRLKEEGATVHIISSKPGKIQAMKGDHDWTIEVDVDKTISAANPEDYNGLLIPGGVLNPDALRKNDEAVAFVKAFFNAGKPVAAICHGPQVLITAEVVKGRKMTSTKTIKIDLVNAGAHWEDSEVIVDQGLVTSRSPHDLPAFNDKMVEEFAEGIHEKQHA</sequence>
<dbReference type="Proteomes" id="UP000249754">
    <property type="component" value="Unassembled WGS sequence"/>
</dbReference>
<evidence type="ECO:0000259" key="2">
    <source>
        <dbReference type="Pfam" id="PF01965"/>
    </source>
</evidence>
<feature type="domain" description="DJ-1/PfpI" evidence="2">
    <location>
        <begin position="8"/>
        <end position="176"/>
    </location>
</feature>